<dbReference type="Pfam" id="PF14223">
    <property type="entry name" value="Retrotran_gag_2"/>
    <property type="match status" value="1"/>
</dbReference>
<protein>
    <submittedName>
        <fullName evidence="4">RNA-directed DNA polymerase</fullName>
        <ecNumber evidence="4">2.7.7.49</ecNumber>
    </submittedName>
</protein>
<feature type="domain" description="CCHC-type" evidence="3">
    <location>
        <begin position="263"/>
        <end position="279"/>
    </location>
</feature>
<evidence type="ECO:0000256" key="1">
    <source>
        <dbReference type="PROSITE-ProRule" id="PRU00047"/>
    </source>
</evidence>
<evidence type="ECO:0000313" key="5">
    <source>
        <dbReference type="Proteomes" id="UP000215914"/>
    </source>
</evidence>
<keyword evidence="1" id="KW-0863">Zinc-finger</keyword>
<evidence type="ECO:0000259" key="3">
    <source>
        <dbReference type="PROSITE" id="PS50158"/>
    </source>
</evidence>
<dbReference type="Gene3D" id="4.10.60.10">
    <property type="entry name" value="Zinc finger, CCHC-type"/>
    <property type="match status" value="1"/>
</dbReference>
<keyword evidence="4" id="KW-0548">Nucleotidyltransferase</keyword>
<keyword evidence="1" id="KW-0479">Metal-binding</keyword>
<keyword evidence="1" id="KW-0862">Zinc</keyword>
<dbReference type="PROSITE" id="PS50158">
    <property type="entry name" value="ZF_CCHC"/>
    <property type="match status" value="1"/>
</dbReference>
<dbReference type="Proteomes" id="UP000215914">
    <property type="component" value="Unassembled WGS sequence"/>
</dbReference>
<comment type="caution">
    <text evidence="4">The sequence shown here is derived from an EMBL/GenBank/DDBJ whole genome shotgun (WGS) entry which is preliminary data.</text>
</comment>
<dbReference type="GO" id="GO:0008270">
    <property type="term" value="F:zinc ion binding"/>
    <property type="evidence" value="ECO:0007669"/>
    <property type="project" value="UniProtKB-KW"/>
</dbReference>
<dbReference type="Gramene" id="mRNA:HanXRQr2_Chr16g0744291">
    <property type="protein sequence ID" value="mRNA:HanXRQr2_Chr16g0744291"/>
    <property type="gene ID" value="HanXRQr2_Chr16g0744291"/>
</dbReference>
<dbReference type="SUPFAM" id="SSF57756">
    <property type="entry name" value="Retrovirus zinc finger-like domains"/>
    <property type="match status" value="1"/>
</dbReference>
<gene>
    <name evidence="4" type="ORF">HanXRQr2_Chr16g0744291</name>
</gene>
<dbReference type="AlphaFoldDB" id="A0A9K3GZX3"/>
<name>A0A9K3GZX3_HELAN</name>
<dbReference type="PANTHER" id="PTHR35317">
    <property type="entry name" value="OS04G0629600 PROTEIN"/>
    <property type="match status" value="1"/>
</dbReference>
<keyword evidence="5" id="KW-1185">Reference proteome</keyword>
<reference evidence="4" key="1">
    <citation type="journal article" date="2017" name="Nature">
        <title>The sunflower genome provides insights into oil metabolism, flowering and Asterid evolution.</title>
        <authorList>
            <person name="Badouin H."/>
            <person name="Gouzy J."/>
            <person name="Grassa C.J."/>
            <person name="Murat F."/>
            <person name="Staton S.E."/>
            <person name="Cottret L."/>
            <person name="Lelandais-Briere C."/>
            <person name="Owens G.L."/>
            <person name="Carrere S."/>
            <person name="Mayjonade B."/>
            <person name="Legrand L."/>
            <person name="Gill N."/>
            <person name="Kane N.C."/>
            <person name="Bowers J.E."/>
            <person name="Hubner S."/>
            <person name="Bellec A."/>
            <person name="Berard A."/>
            <person name="Berges H."/>
            <person name="Blanchet N."/>
            <person name="Boniface M.C."/>
            <person name="Brunel D."/>
            <person name="Catrice O."/>
            <person name="Chaidir N."/>
            <person name="Claudel C."/>
            <person name="Donnadieu C."/>
            <person name="Faraut T."/>
            <person name="Fievet G."/>
            <person name="Helmstetter N."/>
            <person name="King M."/>
            <person name="Knapp S.J."/>
            <person name="Lai Z."/>
            <person name="Le Paslier M.C."/>
            <person name="Lippi Y."/>
            <person name="Lorenzon L."/>
            <person name="Mandel J.R."/>
            <person name="Marage G."/>
            <person name="Marchand G."/>
            <person name="Marquand E."/>
            <person name="Bret-Mestries E."/>
            <person name="Morien E."/>
            <person name="Nambeesan S."/>
            <person name="Nguyen T."/>
            <person name="Pegot-Espagnet P."/>
            <person name="Pouilly N."/>
            <person name="Raftis F."/>
            <person name="Sallet E."/>
            <person name="Schiex T."/>
            <person name="Thomas J."/>
            <person name="Vandecasteele C."/>
            <person name="Vares D."/>
            <person name="Vear F."/>
            <person name="Vautrin S."/>
            <person name="Crespi M."/>
            <person name="Mangin B."/>
            <person name="Burke J.M."/>
            <person name="Salse J."/>
            <person name="Munos S."/>
            <person name="Vincourt P."/>
            <person name="Rieseberg L.H."/>
            <person name="Langlade N.B."/>
        </authorList>
    </citation>
    <scope>NUCLEOTIDE SEQUENCE</scope>
    <source>
        <tissue evidence="4">Leaves</tissue>
    </source>
</reference>
<dbReference type="InterPro" id="IPR001878">
    <property type="entry name" value="Znf_CCHC"/>
</dbReference>
<dbReference type="InterPro" id="IPR036875">
    <property type="entry name" value="Znf_CCHC_sf"/>
</dbReference>
<dbReference type="GO" id="GO:0003964">
    <property type="term" value="F:RNA-directed DNA polymerase activity"/>
    <property type="evidence" value="ECO:0007669"/>
    <property type="project" value="UniProtKB-KW"/>
</dbReference>
<evidence type="ECO:0000313" key="4">
    <source>
        <dbReference type="EMBL" id="KAF5759684.1"/>
    </source>
</evidence>
<reference evidence="4" key="2">
    <citation type="submission" date="2020-06" db="EMBL/GenBank/DDBJ databases">
        <title>Helianthus annuus Genome sequencing and assembly Release 2.</title>
        <authorList>
            <person name="Gouzy J."/>
            <person name="Langlade N."/>
            <person name="Munos S."/>
        </authorList>
    </citation>
    <scope>NUCLEOTIDE SEQUENCE</scope>
    <source>
        <tissue evidence="4">Leaves</tissue>
    </source>
</reference>
<feature type="compositionally biased region" description="Polar residues" evidence="2">
    <location>
        <begin position="285"/>
        <end position="297"/>
    </location>
</feature>
<organism evidence="4 5">
    <name type="scientific">Helianthus annuus</name>
    <name type="common">Common sunflower</name>
    <dbReference type="NCBI Taxonomy" id="4232"/>
    <lineage>
        <taxon>Eukaryota</taxon>
        <taxon>Viridiplantae</taxon>
        <taxon>Streptophyta</taxon>
        <taxon>Embryophyta</taxon>
        <taxon>Tracheophyta</taxon>
        <taxon>Spermatophyta</taxon>
        <taxon>Magnoliopsida</taxon>
        <taxon>eudicotyledons</taxon>
        <taxon>Gunneridae</taxon>
        <taxon>Pentapetalae</taxon>
        <taxon>asterids</taxon>
        <taxon>campanulids</taxon>
        <taxon>Asterales</taxon>
        <taxon>Asteraceae</taxon>
        <taxon>Asteroideae</taxon>
        <taxon>Heliantheae alliance</taxon>
        <taxon>Heliantheae</taxon>
        <taxon>Helianthus</taxon>
    </lineage>
</organism>
<proteinExistence type="predicted"/>
<feature type="region of interest" description="Disordered" evidence="2">
    <location>
        <begin position="271"/>
        <end position="297"/>
    </location>
</feature>
<dbReference type="SMART" id="SM00343">
    <property type="entry name" value="ZnF_C2HC"/>
    <property type="match status" value="1"/>
</dbReference>
<dbReference type="Pfam" id="PF00098">
    <property type="entry name" value="zf-CCHC"/>
    <property type="match status" value="1"/>
</dbReference>
<accession>A0A9K3GZX3</accession>
<evidence type="ECO:0000256" key="2">
    <source>
        <dbReference type="SAM" id="MobiDB-lite"/>
    </source>
</evidence>
<keyword evidence="4" id="KW-0695">RNA-directed DNA polymerase</keyword>
<feature type="compositionally biased region" description="Basic and acidic residues" evidence="2">
    <location>
        <begin position="273"/>
        <end position="284"/>
    </location>
</feature>
<dbReference type="GO" id="GO:0003676">
    <property type="term" value="F:nucleic acid binding"/>
    <property type="evidence" value="ECO:0007669"/>
    <property type="project" value="InterPro"/>
</dbReference>
<dbReference type="PANTHER" id="PTHR35317:SF18">
    <property type="entry name" value="RNA-DIRECTED DNA POLYMERASE"/>
    <property type="match status" value="1"/>
</dbReference>
<dbReference type="EC" id="2.7.7.49" evidence="4"/>
<dbReference type="EMBL" id="MNCJ02000331">
    <property type="protein sequence ID" value="KAF5759684.1"/>
    <property type="molecule type" value="Genomic_DNA"/>
</dbReference>
<sequence>MASASKNIVAEMNKGIKLNGDNYEIWSMKIQYVLEEQEAHEVLTDILEEPPEGNTAQHKRDRELYNTWKRKNTLARITLLSSMDDDIMRDFSKYDLAKDMWSALANKFGATSITKLRSLTIKFDQYIKKPDHTMKKHIREMSNMISYLKNAGHILTDEQQVQAVIRSLPQSWEIMKMNLTHNETILTFEDCARHLELEEDRLEASKSLAEVYMAGSSSKSASEKKHFRYNKRKGFRVGKKAINNTQDKGKRPFKKKLNMAKVKCYNCNNKGHFARDCTDQKKTQEPQTTSQKTETPS</sequence>
<keyword evidence="4" id="KW-0808">Transferase</keyword>